<accession>A0AAJ0DJI9</accession>
<gene>
    <name evidence="9" type="ORF">LTR09_003731</name>
</gene>
<name>A0AAJ0DJI9_9PEZI</name>
<evidence type="ECO:0000313" key="9">
    <source>
        <dbReference type="EMBL" id="KAK3055178.1"/>
    </source>
</evidence>
<reference evidence="9" key="1">
    <citation type="submission" date="2023-04" db="EMBL/GenBank/DDBJ databases">
        <title>Black Yeasts Isolated from many extreme environments.</title>
        <authorList>
            <person name="Coleine C."/>
            <person name="Stajich J.E."/>
            <person name="Selbmann L."/>
        </authorList>
    </citation>
    <scope>NUCLEOTIDE SEQUENCE</scope>
    <source>
        <strain evidence="9">CCFEE 5312</strain>
    </source>
</reference>
<evidence type="ECO:0000259" key="8">
    <source>
        <dbReference type="PROSITE" id="PS51088"/>
    </source>
</evidence>
<feature type="region of interest" description="Disordered" evidence="7">
    <location>
        <begin position="708"/>
        <end position="744"/>
    </location>
</feature>
<keyword evidence="3" id="KW-0805">Transcription regulation</keyword>
<evidence type="ECO:0000256" key="2">
    <source>
        <dbReference type="ARBA" id="ARBA00008421"/>
    </source>
</evidence>
<evidence type="ECO:0000256" key="7">
    <source>
        <dbReference type="SAM" id="MobiDB-lite"/>
    </source>
</evidence>
<feature type="domain" description="TEA" evidence="8">
    <location>
        <begin position="134"/>
        <end position="208"/>
    </location>
</feature>
<keyword evidence="5" id="KW-0539">Nucleus</keyword>
<proteinExistence type="inferred from homology"/>
<dbReference type="PRINTS" id="PR00065">
    <property type="entry name" value="TEADOMAIN"/>
</dbReference>
<evidence type="ECO:0000256" key="4">
    <source>
        <dbReference type="ARBA" id="ARBA00023163"/>
    </source>
</evidence>
<dbReference type="SMART" id="SM00426">
    <property type="entry name" value="TEA"/>
    <property type="match status" value="1"/>
</dbReference>
<evidence type="ECO:0000256" key="1">
    <source>
        <dbReference type="ARBA" id="ARBA00004123"/>
    </source>
</evidence>
<keyword evidence="4" id="KW-0804">Transcription</keyword>
<feature type="compositionally biased region" description="Basic and acidic residues" evidence="7">
    <location>
        <begin position="716"/>
        <end position="737"/>
    </location>
</feature>
<dbReference type="PANTHER" id="PTHR11834:SF0">
    <property type="entry name" value="PROTEIN SCALLOPED"/>
    <property type="match status" value="1"/>
</dbReference>
<comment type="subcellular location">
    <subcellularLocation>
        <location evidence="1">Nucleus</location>
    </subcellularLocation>
</comment>
<dbReference type="InterPro" id="IPR038096">
    <property type="entry name" value="TEA/ATTS_sf"/>
</dbReference>
<dbReference type="EMBL" id="JAWDJX010000009">
    <property type="protein sequence ID" value="KAK3055178.1"/>
    <property type="molecule type" value="Genomic_DNA"/>
</dbReference>
<dbReference type="Proteomes" id="UP001271007">
    <property type="component" value="Unassembled WGS sequence"/>
</dbReference>
<comment type="similarity">
    <text evidence="2">Belongs to the TEC1 family.</text>
</comment>
<dbReference type="GO" id="GO:0005667">
    <property type="term" value="C:transcription regulator complex"/>
    <property type="evidence" value="ECO:0007669"/>
    <property type="project" value="TreeGrafter"/>
</dbReference>
<dbReference type="GO" id="GO:0000978">
    <property type="term" value="F:RNA polymerase II cis-regulatory region sequence-specific DNA binding"/>
    <property type="evidence" value="ECO:0007669"/>
    <property type="project" value="TreeGrafter"/>
</dbReference>
<feature type="DNA-binding region" description="TEA" evidence="6">
    <location>
        <begin position="134"/>
        <end position="208"/>
    </location>
</feature>
<evidence type="ECO:0000256" key="3">
    <source>
        <dbReference type="ARBA" id="ARBA00023015"/>
    </source>
</evidence>
<evidence type="ECO:0000256" key="5">
    <source>
        <dbReference type="ARBA" id="ARBA00023242"/>
    </source>
</evidence>
<dbReference type="PROSITE" id="PS51088">
    <property type="entry name" value="TEA_2"/>
    <property type="match status" value="1"/>
</dbReference>
<organism evidence="9 10">
    <name type="scientific">Extremus antarcticus</name>
    <dbReference type="NCBI Taxonomy" id="702011"/>
    <lineage>
        <taxon>Eukaryota</taxon>
        <taxon>Fungi</taxon>
        <taxon>Dikarya</taxon>
        <taxon>Ascomycota</taxon>
        <taxon>Pezizomycotina</taxon>
        <taxon>Dothideomycetes</taxon>
        <taxon>Dothideomycetidae</taxon>
        <taxon>Mycosphaerellales</taxon>
        <taxon>Extremaceae</taxon>
        <taxon>Extremus</taxon>
    </lineage>
</organism>
<dbReference type="GO" id="GO:0000981">
    <property type="term" value="F:DNA-binding transcription factor activity, RNA polymerase II-specific"/>
    <property type="evidence" value="ECO:0007669"/>
    <property type="project" value="TreeGrafter"/>
</dbReference>
<evidence type="ECO:0000256" key="6">
    <source>
        <dbReference type="PROSITE-ProRule" id="PRU00505"/>
    </source>
</evidence>
<dbReference type="Gene3D" id="6.10.20.40">
    <property type="entry name" value="TEA/ATTS domain"/>
    <property type="match status" value="1"/>
</dbReference>
<comment type="caution">
    <text evidence="9">The sequence shown here is derived from an EMBL/GenBank/DDBJ whole genome shotgun (WGS) entry which is preliminary data.</text>
</comment>
<dbReference type="PANTHER" id="PTHR11834">
    <property type="entry name" value="TRANSCRIPTIONAL ENHANCER FACTOR TEF RELATED"/>
    <property type="match status" value="1"/>
</dbReference>
<dbReference type="InterPro" id="IPR050937">
    <property type="entry name" value="TEC1_TEAD_TF"/>
</dbReference>
<keyword evidence="10" id="KW-1185">Reference proteome</keyword>
<dbReference type="GO" id="GO:0005634">
    <property type="term" value="C:nucleus"/>
    <property type="evidence" value="ECO:0007669"/>
    <property type="project" value="UniProtKB-SubCell"/>
</dbReference>
<sequence length="786" mass="88817">MLPTRVLPSNAPPLDGDGLHLTGRVLQEHSGNRQLNGYQYSTDYEQKFPTSLLTENTFPRRQQPQQHQITHQIHHPRPQHRHTWRYGYPRNAYVQYSPEEEAKNQVEAEYLYRRFKQSDSYVKYRNRQSKEDKGGNEDQKWPDHLEKAFFRALVTWKPMGRRKILHKDKQRGRNELIADCIHELTGELRSRKQVSSHIQVLKPFVEQDPFIMKFLSKEDLCAHHTRNGHASAYGGGRRMSGYPVTSLPQSVRGSMPSMPRTSSYNIAKLKHNPDVFEPTEFEMFVQQTFKDEQGRDINDPNRLHTYTRSGRSDVPPRDEDLYMDDWQKIDRDFPLLASMNNQGKLDCNVIAAEATLAFPTESFKGPNGGAIPGVELGIKFLCSSRHLPATPKEGSSPVFCKNTFYLNGVVASDDPQSRQNPQTTEVRFERNAGRQDVLDTQIKFGSNFWARNLGQMASRLLNPTKDYSDEVAAQIKSITGIQEIFIATDHQPERLLVIHWTFRQSTKSEGAARWRRLVLPISAHQSSQPGAGIKPENYARVERQDSLFDCYSQYMDLSASHAQQQHPLPALQSPFEYESSSGSALSSTTWPSVGEGSATGQSSGPFDFNADNSFDFNAGNINISYDHNFNFDNLDSSAFDFGTTDFAADPALDDYSQAWVDPTATASFDTQPNSAVQESTSFMLLPPDFQSQTAVYDHAYDTQYSQHSYPGIPDQHSFHETPHDQHSFHSTPHDQHSFHSTPHGQQVYDQQAFGGAGQEVKVEDALGPLADASYLASALGPKAAPF</sequence>
<dbReference type="InterPro" id="IPR000818">
    <property type="entry name" value="TEA/ATTS_dom"/>
</dbReference>
<protein>
    <recommendedName>
        <fullName evidence="8">TEA domain-containing protein</fullName>
    </recommendedName>
</protein>
<dbReference type="Pfam" id="PF01285">
    <property type="entry name" value="TEA"/>
    <property type="match status" value="1"/>
</dbReference>
<dbReference type="AlphaFoldDB" id="A0AAJ0DJI9"/>
<evidence type="ECO:0000313" key="10">
    <source>
        <dbReference type="Proteomes" id="UP001271007"/>
    </source>
</evidence>